<dbReference type="PANTHER" id="PTHR15555">
    <property type="entry name" value="ZINC FINGER HIT DOMAIN CONTAINING PROTEIN 2 PROTEIN FON -RELATED"/>
    <property type="match status" value="1"/>
</dbReference>
<keyword evidence="1" id="KW-0862">Zinc</keyword>
<dbReference type="InterPro" id="IPR007529">
    <property type="entry name" value="Znf_HIT"/>
</dbReference>
<dbReference type="Proteomes" id="UP000272942">
    <property type="component" value="Unassembled WGS sequence"/>
</dbReference>
<reference evidence="6" key="1">
    <citation type="submission" date="2016-06" db="UniProtKB">
        <authorList>
            <consortium name="WormBaseParasite"/>
        </authorList>
    </citation>
    <scope>IDENTIFICATION</scope>
</reference>
<reference evidence="4 5" key="2">
    <citation type="submission" date="2018-11" db="EMBL/GenBank/DDBJ databases">
        <authorList>
            <consortium name="Pathogen Informatics"/>
        </authorList>
    </citation>
    <scope>NUCLEOTIDE SEQUENCE [LARGE SCALE GENOMIC DNA]</scope>
    <source>
        <strain evidence="4 5">Egypt</strain>
    </source>
</reference>
<dbReference type="AlphaFoldDB" id="A0A183A467"/>
<dbReference type="WBParaSite" id="ECPE_0000175201-mRNA-1">
    <property type="protein sequence ID" value="ECPE_0000175201-mRNA-1"/>
    <property type="gene ID" value="ECPE_0000175201"/>
</dbReference>
<name>A0A183A467_9TREM</name>
<keyword evidence="5" id="KW-1185">Reference proteome</keyword>
<evidence type="ECO:0000256" key="2">
    <source>
        <dbReference type="SAM" id="MobiDB-lite"/>
    </source>
</evidence>
<dbReference type="OrthoDB" id="10005492at2759"/>
<keyword evidence="1" id="KW-0863">Zinc-finger</keyword>
<evidence type="ECO:0000313" key="5">
    <source>
        <dbReference type="Proteomes" id="UP000272942"/>
    </source>
</evidence>
<feature type="region of interest" description="Disordered" evidence="2">
    <location>
        <begin position="83"/>
        <end position="110"/>
    </location>
</feature>
<dbReference type="PANTHER" id="PTHR15555:SF0">
    <property type="entry name" value="ZINC FINGER HIT DOMAIN-CONTAINING PROTEIN 2"/>
    <property type="match status" value="1"/>
</dbReference>
<organism evidence="6">
    <name type="scientific">Echinostoma caproni</name>
    <dbReference type="NCBI Taxonomy" id="27848"/>
    <lineage>
        <taxon>Eukaryota</taxon>
        <taxon>Metazoa</taxon>
        <taxon>Spiralia</taxon>
        <taxon>Lophotrochozoa</taxon>
        <taxon>Platyhelminthes</taxon>
        <taxon>Trematoda</taxon>
        <taxon>Digenea</taxon>
        <taxon>Plagiorchiida</taxon>
        <taxon>Echinostomata</taxon>
        <taxon>Echinostomatoidea</taxon>
        <taxon>Echinostomatidae</taxon>
        <taxon>Echinostoma</taxon>
    </lineage>
</organism>
<dbReference type="SUPFAM" id="SSF144232">
    <property type="entry name" value="HIT/MYND zinc finger-like"/>
    <property type="match status" value="1"/>
</dbReference>
<sequence length="110" mass="12383">LNTSKPTTCHICVICQARSSYICPRCGINYCSLVCYKAPKHNQCSESFYRDCCMSAMRNRYVDAESKSRMMDILRREALIQSHDASTQPVDSDDSLTINFQHSTSGNTTA</sequence>
<evidence type="ECO:0000259" key="3">
    <source>
        <dbReference type="PROSITE" id="PS51083"/>
    </source>
</evidence>
<proteinExistence type="predicted"/>
<evidence type="ECO:0000313" key="6">
    <source>
        <dbReference type="WBParaSite" id="ECPE_0000175201-mRNA-1"/>
    </source>
</evidence>
<evidence type="ECO:0000313" key="4">
    <source>
        <dbReference type="EMBL" id="VDP45685.1"/>
    </source>
</evidence>
<dbReference type="PROSITE" id="PS51083">
    <property type="entry name" value="ZF_HIT"/>
    <property type="match status" value="1"/>
</dbReference>
<accession>A0A183A467</accession>
<keyword evidence="1" id="KW-0479">Metal-binding</keyword>
<dbReference type="Gene3D" id="3.30.60.190">
    <property type="match status" value="1"/>
</dbReference>
<gene>
    <name evidence="4" type="ORF">ECPE_LOCUS1752</name>
</gene>
<dbReference type="InterPro" id="IPR039646">
    <property type="entry name" value="ZNHIT2"/>
</dbReference>
<dbReference type="EMBL" id="UZAN01014542">
    <property type="protein sequence ID" value="VDP45685.1"/>
    <property type="molecule type" value="Genomic_DNA"/>
</dbReference>
<evidence type="ECO:0000256" key="1">
    <source>
        <dbReference type="PROSITE-ProRule" id="PRU00453"/>
    </source>
</evidence>
<protein>
    <submittedName>
        <fullName evidence="6">HIT-type domain-containing protein</fullName>
    </submittedName>
</protein>
<dbReference type="GO" id="GO:0008270">
    <property type="term" value="F:zinc ion binding"/>
    <property type="evidence" value="ECO:0007669"/>
    <property type="project" value="UniProtKB-UniRule"/>
</dbReference>
<feature type="domain" description="HIT-type" evidence="3">
    <location>
        <begin position="9"/>
        <end position="44"/>
    </location>
</feature>
<dbReference type="Pfam" id="PF04438">
    <property type="entry name" value="zf-HIT"/>
    <property type="match status" value="1"/>
</dbReference>